<feature type="region of interest" description="Disordered" evidence="1">
    <location>
        <begin position="27"/>
        <end position="77"/>
    </location>
</feature>
<protein>
    <recommendedName>
        <fullName evidence="5">Lipoprotein</fullName>
    </recommendedName>
</protein>
<accession>A0A7Z2VMZ5</accession>
<name>A0A7Z2VMZ5_9BACL</name>
<evidence type="ECO:0008006" key="5">
    <source>
        <dbReference type="Google" id="ProtNLM"/>
    </source>
</evidence>
<feature type="compositionally biased region" description="Low complexity" evidence="1">
    <location>
        <begin position="31"/>
        <end position="41"/>
    </location>
</feature>
<dbReference type="Proteomes" id="UP000502248">
    <property type="component" value="Chromosome"/>
</dbReference>
<keyword evidence="4" id="KW-1185">Reference proteome</keyword>
<evidence type="ECO:0000313" key="4">
    <source>
        <dbReference type="Proteomes" id="UP000502248"/>
    </source>
</evidence>
<evidence type="ECO:0000256" key="2">
    <source>
        <dbReference type="SAM" id="SignalP"/>
    </source>
</evidence>
<feature type="compositionally biased region" description="Polar residues" evidence="1">
    <location>
        <begin position="53"/>
        <end position="74"/>
    </location>
</feature>
<evidence type="ECO:0000256" key="1">
    <source>
        <dbReference type="SAM" id="MobiDB-lite"/>
    </source>
</evidence>
<dbReference type="RefSeq" id="WP_169282320.1">
    <property type="nucleotide sequence ID" value="NZ_CP051680.1"/>
</dbReference>
<reference evidence="3 4" key="1">
    <citation type="submission" date="2020-04" db="EMBL/GenBank/DDBJ databases">
        <title>Genome sequencing of novel species.</title>
        <authorList>
            <person name="Heo J."/>
            <person name="Kim S.-J."/>
            <person name="Kim J.-S."/>
            <person name="Hong S.-B."/>
            <person name="Kwon S.-W."/>
        </authorList>
    </citation>
    <scope>NUCLEOTIDE SEQUENCE [LARGE SCALE GENOMIC DNA]</scope>
    <source>
        <strain evidence="3 4">MFER-1</strain>
    </source>
</reference>
<dbReference type="KEGG" id="cheb:HH215_24750"/>
<dbReference type="AlphaFoldDB" id="A0A7Z2VMZ5"/>
<organism evidence="3 4">
    <name type="scientific">Cohnella herbarum</name>
    <dbReference type="NCBI Taxonomy" id="2728023"/>
    <lineage>
        <taxon>Bacteria</taxon>
        <taxon>Bacillati</taxon>
        <taxon>Bacillota</taxon>
        <taxon>Bacilli</taxon>
        <taxon>Bacillales</taxon>
        <taxon>Paenibacillaceae</taxon>
        <taxon>Cohnella</taxon>
    </lineage>
</organism>
<sequence length="295" mass="32539">MGNNMKRRIIALAIGITLAMTLAACSKTENSQPSPSASPSESGKETGEVGEATESTESTVQPPGQSEEQASSEPRSLEVIATEDAEKFLGVLKKEDTEKLSGLMVHAENEYGPDTMKTVIEGFRLYFDKLADLKLNFDSNQQTEEYYVENFVISGLKSGKERSIPFQVKYSKKGGFAAVQSDNNREPLFDSPLIGLYPYMVRDAGKYVEALAQKDGDSVAIHLGMDESTDEAKSVVRQLLQAYEGKLDLGTTKVVPVDYDENRKQFLFDLRDGKKQSHGIAVDASTYHILDEWAQ</sequence>
<gene>
    <name evidence="3" type="ORF">HH215_24750</name>
</gene>
<keyword evidence="2" id="KW-0732">Signal</keyword>
<dbReference type="EMBL" id="CP051680">
    <property type="protein sequence ID" value="QJD86068.1"/>
    <property type="molecule type" value="Genomic_DNA"/>
</dbReference>
<dbReference type="PROSITE" id="PS51257">
    <property type="entry name" value="PROKAR_LIPOPROTEIN"/>
    <property type="match status" value="1"/>
</dbReference>
<evidence type="ECO:0000313" key="3">
    <source>
        <dbReference type="EMBL" id="QJD86068.1"/>
    </source>
</evidence>
<feature type="chain" id="PRO_5039017887" description="Lipoprotein" evidence="2">
    <location>
        <begin position="24"/>
        <end position="295"/>
    </location>
</feature>
<proteinExistence type="predicted"/>
<feature type="signal peptide" evidence="2">
    <location>
        <begin position="1"/>
        <end position="23"/>
    </location>
</feature>